<keyword evidence="2" id="KW-1185">Reference proteome</keyword>
<organism evidence="1 2">
    <name type="scientific">Dallia pectoralis</name>
    <name type="common">Alaska blackfish</name>
    <dbReference type="NCBI Taxonomy" id="75939"/>
    <lineage>
        <taxon>Eukaryota</taxon>
        <taxon>Metazoa</taxon>
        <taxon>Chordata</taxon>
        <taxon>Craniata</taxon>
        <taxon>Vertebrata</taxon>
        <taxon>Euteleostomi</taxon>
        <taxon>Actinopterygii</taxon>
        <taxon>Neopterygii</taxon>
        <taxon>Teleostei</taxon>
        <taxon>Protacanthopterygii</taxon>
        <taxon>Esociformes</taxon>
        <taxon>Umbridae</taxon>
        <taxon>Dallia</taxon>
    </lineage>
</organism>
<protein>
    <submittedName>
        <fullName evidence="1">Uncharacterized protein</fullName>
    </submittedName>
</protein>
<comment type="caution">
    <text evidence="1">The sequence shown here is derived from an EMBL/GenBank/DDBJ whole genome shotgun (WGS) entry which is preliminary data.</text>
</comment>
<dbReference type="EMBL" id="CM055739">
    <property type="protein sequence ID" value="KAJ8003659.1"/>
    <property type="molecule type" value="Genomic_DNA"/>
</dbReference>
<dbReference type="Proteomes" id="UP001157502">
    <property type="component" value="Chromosome 12"/>
</dbReference>
<proteinExistence type="predicted"/>
<sequence>MGVRDQAPLFGVKISAWGRGWWRGGTNPPIQPEETGGRDFRGDLITDAGANQEANRMRTTSDCTSPPCSDGD</sequence>
<evidence type="ECO:0000313" key="1">
    <source>
        <dbReference type="EMBL" id="KAJ8003659.1"/>
    </source>
</evidence>
<reference evidence="1" key="1">
    <citation type="submission" date="2021-05" db="EMBL/GenBank/DDBJ databases">
        <authorList>
            <person name="Pan Q."/>
            <person name="Jouanno E."/>
            <person name="Zahm M."/>
            <person name="Klopp C."/>
            <person name="Cabau C."/>
            <person name="Louis A."/>
            <person name="Berthelot C."/>
            <person name="Parey E."/>
            <person name="Roest Crollius H."/>
            <person name="Montfort J."/>
            <person name="Robinson-Rechavi M."/>
            <person name="Bouchez O."/>
            <person name="Lampietro C."/>
            <person name="Lopez Roques C."/>
            <person name="Donnadieu C."/>
            <person name="Postlethwait J."/>
            <person name="Bobe J."/>
            <person name="Dillon D."/>
            <person name="Chandos A."/>
            <person name="von Hippel F."/>
            <person name="Guiguen Y."/>
        </authorList>
    </citation>
    <scope>NUCLEOTIDE SEQUENCE</scope>
    <source>
        <strain evidence="1">YG-Jan2019</strain>
    </source>
</reference>
<evidence type="ECO:0000313" key="2">
    <source>
        <dbReference type="Proteomes" id="UP001157502"/>
    </source>
</evidence>
<gene>
    <name evidence="1" type="ORF">DPEC_G00150630</name>
</gene>
<accession>A0ACC2GIU0</accession>
<name>A0ACC2GIU0_DALPE</name>